<accession>A0ABU7J6L8</accession>
<reference evidence="2 3" key="1">
    <citation type="submission" date="2023-07" db="EMBL/GenBank/DDBJ databases">
        <title>Alkalimonas sp., MEB108 novel, alkaliphilic bacterium isolated from Lonar Lake, India.</title>
        <authorList>
            <person name="Joshi A."/>
            <person name="Thite S."/>
        </authorList>
    </citation>
    <scope>NUCLEOTIDE SEQUENCE [LARGE SCALE GENOMIC DNA]</scope>
    <source>
        <strain evidence="2 3">MEB108</strain>
    </source>
</reference>
<evidence type="ECO:0000313" key="3">
    <source>
        <dbReference type="Proteomes" id="UP001336314"/>
    </source>
</evidence>
<dbReference type="Proteomes" id="UP001336314">
    <property type="component" value="Unassembled WGS sequence"/>
</dbReference>
<sequence length="175" mass="20270">MKTLKRFLLLALFFHGNPLASDFEQNLTLWLHEVNDSIYENGKPLTKELQQVAAELGITRPDKIRILIVDEIPTPMALPKLYREGKQRKLWGPDIKGNAQIFGYSIAVTQEVFDDMGKMAHELMHVRQVERFGSLEKFVVEYLRQIEHYGYFDAPLEVEAFQQNSRYGGSQVLEK</sequence>
<evidence type="ECO:0008006" key="4">
    <source>
        <dbReference type="Google" id="ProtNLM"/>
    </source>
</evidence>
<feature type="signal peptide" evidence="1">
    <location>
        <begin position="1"/>
        <end position="20"/>
    </location>
</feature>
<feature type="chain" id="PRO_5046866793" description="DUF4157 domain-containing protein" evidence="1">
    <location>
        <begin position="21"/>
        <end position="175"/>
    </location>
</feature>
<organism evidence="2 3">
    <name type="scientific">Alkalimonas cellulosilytica</name>
    <dbReference type="NCBI Taxonomy" id="3058395"/>
    <lineage>
        <taxon>Bacteria</taxon>
        <taxon>Pseudomonadati</taxon>
        <taxon>Pseudomonadota</taxon>
        <taxon>Gammaproteobacteria</taxon>
        <taxon>Alkalimonas</taxon>
    </lineage>
</organism>
<name>A0ABU7J6L8_9GAMM</name>
<protein>
    <recommendedName>
        <fullName evidence="4">DUF4157 domain-containing protein</fullName>
    </recommendedName>
</protein>
<proteinExistence type="predicted"/>
<keyword evidence="1" id="KW-0732">Signal</keyword>
<dbReference type="RefSeq" id="WP_330129227.1">
    <property type="nucleotide sequence ID" value="NZ_JAUHLI010000011.1"/>
</dbReference>
<comment type="caution">
    <text evidence="2">The sequence shown here is derived from an EMBL/GenBank/DDBJ whole genome shotgun (WGS) entry which is preliminary data.</text>
</comment>
<keyword evidence="3" id="KW-1185">Reference proteome</keyword>
<evidence type="ECO:0000256" key="1">
    <source>
        <dbReference type="SAM" id="SignalP"/>
    </source>
</evidence>
<evidence type="ECO:0000313" key="2">
    <source>
        <dbReference type="EMBL" id="MEE2002153.1"/>
    </source>
</evidence>
<gene>
    <name evidence="2" type="ORF">QWY20_11885</name>
</gene>
<dbReference type="EMBL" id="JAUHLI010000011">
    <property type="protein sequence ID" value="MEE2002153.1"/>
    <property type="molecule type" value="Genomic_DNA"/>
</dbReference>